<reference evidence="1 2" key="1">
    <citation type="journal article" date="2021" name="Hortic Res">
        <title>High-quality reference genome and annotation aids understanding of berry development for evergreen blueberry (Vaccinium darrowii).</title>
        <authorList>
            <person name="Yu J."/>
            <person name="Hulse-Kemp A.M."/>
            <person name="Babiker E."/>
            <person name="Staton M."/>
        </authorList>
    </citation>
    <scope>NUCLEOTIDE SEQUENCE [LARGE SCALE GENOMIC DNA]</scope>
    <source>
        <strain evidence="2">cv. NJ 8807/NJ 8810</strain>
        <tissue evidence="1">Young leaf</tissue>
    </source>
</reference>
<gene>
    <name evidence="1" type="ORF">Vadar_005400</name>
</gene>
<name>A0ACB7XPR5_9ERIC</name>
<protein>
    <submittedName>
        <fullName evidence="1">Uncharacterized protein</fullName>
    </submittedName>
</protein>
<proteinExistence type="predicted"/>
<sequence>MDPVQQAAFRPPETPFEPMEFLSRSWSVSALEVSKAVSPAQMLSKTLINGVKGGGNNGYGGGGGEAIQEEVAGEVEEASPETISGNPFSFACSETSQLVMERIMSQSQDVSPRTSGRLSHSGPLNGGSLTDSPPLSPSEVDDKFARLNNPTNTQYNWANGGGSGAVAGGGGKTVGRWLKDRREKKKEETRAHNAQLHAAVQVAGVAAAVAAITAATAATSGAGKDKQTAKTDMAVASAATLVAAQCVEAAEAMGAEREHLASVVSSAVNVRSAGDIMTVTAAAATALRGAATLKARALKEVWNIAAVIPVEKGMGNGNGGGSGNGSSNGSSFSGELVPEENFLGICSRELLAKGCELLKRTRKGDLHSKIVSVYINKLGQVMLKMKSRHVAGTITKKKKNVVLEVYKDMPAWPGRHLLEGGEHRRYFGLKTVMRGVVEFECRNQREYDIWTQGVTRLLSIDVGNIGLPSLDSFLLSLNLNRTVENISGGKGKAEGTSNMVKSGSTVHSFNFVRRFAATLPSWLQAAAPFYDPDKGKEGERAQGRRSNQPQSPAADVLHHRRPPPPAATAPATRLNFCLADSDSTRLRTDARSDLKAIPTTKTYQFVTFCGRLKIGNIQS</sequence>
<dbReference type="EMBL" id="CM037151">
    <property type="protein sequence ID" value="KAH7842448.1"/>
    <property type="molecule type" value="Genomic_DNA"/>
</dbReference>
<comment type="caution">
    <text evidence="1">The sequence shown here is derived from an EMBL/GenBank/DDBJ whole genome shotgun (WGS) entry which is preliminary data.</text>
</comment>
<accession>A0ACB7XPR5</accession>
<organism evidence="1 2">
    <name type="scientific">Vaccinium darrowii</name>
    <dbReference type="NCBI Taxonomy" id="229202"/>
    <lineage>
        <taxon>Eukaryota</taxon>
        <taxon>Viridiplantae</taxon>
        <taxon>Streptophyta</taxon>
        <taxon>Embryophyta</taxon>
        <taxon>Tracheophyta</taxon>
        <taxon>Spermatophyta</taxon>
        <taxon>Magnoliopsida</taxon>
        <taxon>eudicotyledons</taxon>
        <taxon>Gunneridae</taxon>
        <taxon>Pentapetalae</taxon>
        <taxon>asterids</taxon>
        <taxon>Ericales</taxon>
        <taxon>Ericaceae</taxon>
        <taxon>Vaccinioideae</taxon>
        <taxon>Vaccinieae</taxon>
        <taxon>Vaccinium</taxon>
    </lineage>
</organism>
<dbReference type="Proteomes" id="UP000828048">
    <property type="component" value="Chromosome 1"/>
</dbReference>
<evidence type="ECO:0000313" key="1">
    <source>
        <dbReference type="EMBL" id="KAH7842448.1"/>
    </source>
</evidence>
<keyword evidence="2" id="KW-1185">Reference proteome</keyword>
<evidence type="ECO:0000313" key="2">
    <source>
        <dbReference type="Proteomes" id="UP000828048"/>
    </source>
</evidence>